<evidence type="ECO:0000313" key="1">
    <source>
        <dbReference type="EMBL" id="OWZ13276.1"/>
    </source>
</evidence>
<dbReference type="EMBL" id="NBNE01001621">
    <property type="protein sequence ID" value="OWZ13276.1"/>
    <property type="molecule type" value="Genomic_DNA"/>
</dbReference>
<name>A0A225W6D1_9STRA</name>
<evidence type="ECO:0000313" key="2">
    <source>
        <dbReference type="Proteomes" id="UP000198211"/>
    </source>
</evidence>
<dbReference type="Proteomes" id="UP000198211">
    <property type="component" value="Unassembled WGS sequence"/>
</dbReference>
<comment type="caution">
    <text evidence="1">The sequence shown here is derived from an EMBL/GenBank/DDBJ whole genome shotgun (WGS) entry which is preliminary data.</text>
</comment>
<accession>A0A225W6D1</accession>
<organism evidence="1 2">
    <name type="scientific">Phytophthora megakarya</name>
    <dbReference type="NCBI Taxonomy" id="4795"/>
    <lineage>
        <taxon>Eukaryota</taxon>
        <taxon>Sar</taxon>
        <taxon>Stramenopiles</taxon>
        <taxon>Oomycota</taxon>
        <taxon>Peronosporomycetes</taxon>
        <taxon>Peronosporales</taxon>
        <taxon>Peronosporaceae</taxon>
        <taxon>Phytophthora</taxon>
    </lineage>
</organism>
<reference evidence="2" key="1">
    <citation type="submission" date="2017-03" db="EMBL/GenBank/DDBJ databases">
        <title>Phytopthora megakarya and P. palmivora, two closely related causual agents of cacao black pod achieved similar genome size and gene model numbers by different mechanisms.</title>
        <authorList>
            <person name="Ali S."/>
            <person name="Shao J."/>
            <person name="Larry D.J."/>
            <person name="Kronmiller B."/>
            <person name="Shen D."/>
            <person name="Strem M.D."/>
            <person name="Melnick R.L."/>
            <person name="Guiltinan M.J."/>
            <person name="Tyler B.M."/>
            <person name="Meinhardt L.W."/>
            <person name="Bailey B.A."/>
        </authorList>
    </citation>
    <scope>NUCLEOTIDE SEQUENCE [LARGE SCALE GENOMIC DNA]</scope>
    <source>
        <strain evidence="2">zdho120</strain>
    </source>
</reference>
<gene>
    <name evidence="1" type="ORF">PHMEG_00013425</name>
</gene>
<sequence length="134" mass="15570">MTLEYRISHKDWVYLVPLVQSSLNHTVVPSLGSHSLLELFTGLENPTPLNEFYRSDERRLQTVPASAEIDEYLKDLRESIHSMHCAVKDKREKQVDEKHDNKLQVMWVGPYQVTRADAHSFRVKHLVTGDEQDV</sequence>
<dbReference type="AlphaFoldDB" id="A0A225W6D1"/>
<proteinExistence type="predicted"/>
<protein>
    <submittedName>
        <fullName evidence="1">Uncharacterized protein</fullName>
    </submittedName>
</protein>
<dbReference type="OrthoDB" id="121851at2759"/>
<keyword evidence="2" id="KW-1185">Reference proteome</keyword>